<accession>A0A937G0L0</accession>
<protein>
    <recommendedName>
        <fullName evidence="5">Secreted protein</fullName>
    </recommendedName>
</protein>
<reference evidence="3" key="1">
    <citation type="submission" date="2021-01" db="EMBL/GenBank/DDBJ databases">
        <title>Fulvivirga kasyanovii gen. nov., sp nov., a novel member of the phylum Bacteroidetes isolated from seawater in a mussel farm.</title>
        <authorList>
            <person name="Zhao L.-H."/>
            <person name="Wang Z.-J."/>
        </authorList>
    </citation>
    <scope>NUCLEOTIDE SEQUENCE</scope>
    <source>
        <strain evidence="3">29W222</strain>
    </source>
</reference>
<evidence type="ECO:0000313" key="4">
    <source>
        <dbReference type="Proteomes" id="UP000614216"/>
    </source>
</evidence>
<keyword evidence="2" id="KW-0732">Signal</keyword>
<evidence type="ECO:0000256" key="1">
    <source>
        <dbReference type="SAM" id="MobiDB-lite"/>
    </source>
</evidence>
<dbReference type="RefSeq" id="WP_202857436.1">
    <property type="nucleotide sequence ID" value="NZ_JAEUGD010000056.1"/>
</dbReference>
<evidence type="ECO:0000313" key="3">
    <source>
        <dbReference type="EMBL" id="MBL6447893.1"/>
    </source>
</evidence>
<dbReference type="AlphaFoldDB" id="A0A937G0L0"/>
<feature type="signal peptide" evidence="2">
    <location>
        <begin position="1"/>
        <end position="20"/>
    </location>
</feature>
<dbReference type="EMBL" id="JAEUGD010000056">
    <property type="protein sequence ID" value="MBL6447893.1"/>
    <property type="molecule type" value="Genomic_DNA"/>
</dbReference>
<sequence>MKIRKVTVVALMALFGLAFTACQEDEVIPSDDQLLKTEGDKGDESGHDEF</sequence>
<feature type="region of interest" description="Disordered" evidence="1">
    <location>
        <begin position="30"/>
        <end position="50"/>
    </location>
</feature>
<gene>
    <name evidence="3" type="ORF">JMN32_16360</name>
</gene>
<organism evidence="3 4">
    <name type="scientific">Fulvivirga marina</name>
    <dbReference type="NCBI Taxonomy" id="2494733"/>
    <lineage>
        <taxon>Bacteria</taxon>
        <taxon>Pseudomonadati</taxon>
        <taxon>Bacteroidota</taxon>
        <taxon>Cytophagia</taxon>
        <taxon>Cytophagales</taxon>
        <taxon>Fulvivirgaceae</taxon>
        <taxon>Fulvivirga</taxon>
    </lineage>
</organism>
<proteinExistence type="predicted"/>
<dbReference type="Proteomes" id="UP000614216">
    <property type="component" value="Unassembled WGS sequence"/>
</dbReference>
<name>A0A937G0L0_9BACT</name>
<feature type="compositionally biased region" description="Basic and acidic residues" evidence="1">
    <location>
        <begin position="33"/>
        <end position="50"/>
    </location>
</feature>
<dbReference type="PROSITE" id="PS51257">
    <property type="entry name" value="PROKAR_LIPOPROTEIN"/>
    <property type="match status" value="1"/>
</dbReference>
<evidence type="ECO:0000256" key="2">
    <source>
        <dbReference type="SAM" id="SignalP"/>
    </source>
</evidence>
<feature type="chain" id="PRO_5037234078" description="Secreted protein" evidence="2">
    <location>
        <begin position="21"/>
        <end position="50"/>
    </location>
</feature>
<evidence type="ECO:0008006" key="5">
    <source>
        <dbReference type="Google" id="ProtNLM"/>
    </source>
</evidence>
<comment type="caution">
    <text evidence="3">The sequence shown here is derived from an EMBL/GenBank/DDBJ whole genome shotgun (WGS) entry which is preliminary data.</text>
</comment>
<keyword evidence="4" id="KW-1185">Reference proteome</keyword>